<sequence length="271" mass="30259">MDTGSYDRESRRVVYGIEMLFRHEAQIYQSVETLVDDSQYHYETARLLDQEALVSREAWGRSIEALDIRRAACADFDIDAVTTGTSDSLNQGQVTKHNASGTWAKDPLECPAHPLPPEEPESDKLTGMSDGLPSQEFEWSVVASKPKTMQEATEMASELMDKKINTIAERQAENKRKEIPIVFPDDLSVHSSSMTEEGGLSEIDLVLGAAPVAQAPYRLAPFEMKELLEQLQELSHKGFIRPSSSPWGAPVLFCPKRKTDHSGCAIDYREI</sequence>
<feature type="region of interest" description="Disordered" evidence="1">
    <location>
        <begin position="89"/>
        <end position="127"/>
    </location>
</feature>
<gene>
    <name evidence="2" type="ORF">Tco_0657037</name>
</gene>
<dbReference type="SUPFAM" id="SSF56672">
    <property type="entry name" value="DNA/RNA polymerases"/>
    <property type="match status" value="1"/>
</dbReference>
<organism evidence="2 3">
    <name type="scientific">Tanacetum coccineum</name>
    <dbReference type="NCBI Taxonomy" id="301880"/>
    <lineage>
        <taxon>Eukaryota</taxon>
        <taxon>Viridiplantae</taxon>
        <taxon>Streptophyta</taxon>
        <taxon>Embryophyta</taxon>
        <taxon>Tracheophyta</taxon>
        <taxon>Spermatophyta</taxon>
        <taxon>Magnoliopsida</taxon>
        <taxon>eudicotyledons</taxon>
        <taxon>Gunneridae</taxon>
        <taxon>Pentapetalae</taxon>
        <taxon>asterids</taxon>
        <taxon>campanulids</taxon>
        <taxon>Asterales</taxon>
        <taxon>Asteraceae</taxon>
        <taxon>Asteroideae</taxon>
        <taxon>Anthemideae</taxon>
        <taxon>Anthemidinae</taxon>
        <taxon>Tanacetum</taxon>
    </lineage>
</organism>
<proteinExistence type="predicted"/>
<dbReference type="Gene3D" id="3.10.10.10">
    <property type="entry name" value="HIV Type 1 Reverse Transcriptase, subunit A, domain 1"/>
    <property type="match status" value="1"/>
</dbReference>
<evidence type="ECO:0000313" key="3">
    <source>
        <dbReference type="Proteomes" id="UP001151760"/>
    </source>
</evidence>
<reference evidence="2" key="1">
    <citation type="journal article" date="2022" name="Int. J. Mol. Sci.">
        <title>Draft Genome of Tanacetum Coccineum: Genomic Comparison of Closely Related Tanacetum-Family Plants.</title>
        <authorList>
            <person name="Yamashiro T."/>
            <person name="Shiraishi A."/>
            <person name="Nakayama K."/>
            <person name="Satake H."/>
        </authorList>
    </citation>
    <scope>NUCLEOTIDE SEQUENCE</scope>
</reference>
<feature type="compositionally biased region" description="Polar residues" evidence="1">
    <location>
        <begin position="89"/>
        <end position="101"/>
    </location>
</feature>
<protein>
    <recommendedName>
        <fullName evidence="4">Reverse transcriptase domain-containing protein</fullName>
    </recommendedName>
</protein>
<dbReference type="InterPro" id="IPR032567">
    <property type="entry name" value="RTL1-rel"/>
</dbReference>
<name>A0ABQ4XB63_9ASTR</name>
<evidence type="ECO:0000256" key="1">
    <source>
        <dbReference type="SAM" id="MobiDB-lite"/>
    </source>
</evidence>
<reference evidence="2" key="2">
    <citation type="submission" date="2022-01" db="EMBL/GenBank/DDBJ databases">
        <authorList>
            <person name="Yamashiro T."/>
            <person name="Shiraishi A."/>
            <person name="Satake H."/>
            <person name="Nakayama K."/>
        </authorList>
    </citation>
    <scope>NUCLEOTIDE SEQUENCE</scope>
</reference>
<dbReference type="InterPro" id="IPR043502">
    <property type="entry name" value="DNA/RNA_pol_sf"/>
</dbReference>
<dbReference type="PANTHER" id="PTHR15503">
    <property type="entry name" value="LDOC1 RELATED"/>
    <property type="match status" value="1"/>
</dbReference>
<evidence type="ECO:0000313" key="2">
    <source>
        <dbReference type="EMBL" id="GJS62253.1"/>
    </source>
</evidence>
<dbReference type="PANTHER" id="PTHR15503:SF45">
    <property type="entry name" value="RNA-DIRECTED DNA POLYMERASE HOMOLOG"/>
    <property type="match status" value="1"/>
</dbReference>
<keyword evidence="3" id="KW-1185">Reference proteome</keyword>
<accession>A0ABQ4XB63</accession>
<dbReference type="EMBL" id="BQNB010009347">
    <property type="protein sequence ID" value="GJS62253.1"/>
    <property type="molecule type" value="Genomic_DNA"/>
</dbReference>
<dbReference type="Proteomes" id="UP001151760">
    <property type="component" value="Unassembled WGS sequence"/>
</dbReference>
<comment type="caution">
    <text evidence="2">The sequence shown here is derived from an EMBL/GenBank/DDBJ whole genome shotgun (WGS) entry which is preliminary data.</text>
</comment>
<evidence type="ECO:0008006" key="4">
    <source>
        <dbReference type="Google" id="ProtNLM"/>
    </source>
</evidence>